<dbReference type="Pfam" id="PF00480">
    <property type="entry name" value="ROK"/>
    <property type="match status" value="1"/>
</dbReference>
<keyword evidence="3" id="KW-1185">Reference proteome</keyword>
<protein>
    <submittedName>
        <fullName evidence="2">ROK family protein</fullName>
    </submittedName>
</protein>
<comment type="caution">
    <text evidence="2">The sequence shown here is derived from an EMBL/GenBank/DDBJ whole genome shotgun (WGS) entry which is preliminary data.</text>
</comment>
<dbReference type="AlphaFoldDB" id="A0A6N8UAC9"/>
<dbReference type="EMBL" id="WUUQ01000007">
    <property type="protein sequence ID" value="MXQ74435.1"/>
    <property type="molecule type" value="Genomic_DNA"/>
</dbReference>
<dbReference type="PANTHER" id="PTHR18964">
    <property type="entry name" value="ROK (REPRESSOR, ORF, KINASE) FAMILY"/>
    <property type="match status" value="1"/>
</dbReference>
<reference evidence="2 3" key="2">
    <citation type="submission" date="2020-01" db="EMBL/GenBank/DDBJ databases">
        <title>Clostridiaceae sp. nov. isolated from the gut of human by culturomics.</title>
        <authorList>
            <person name="Chang Y."/>
        </authorList>
    </citation>
    <scope>NUCLEOTIDE SEQUENCE [LARGE SCALE GENOMIC DNA]</scope>
    <source>
        <strain evidence="2 3">DONG20-135</strain>
    </source>
</reference>
<evidence type="ECO:0000256" key="1">
    <source>
        <dbReference type="ARBA" id="ARBA00006479"/>
    </source>
</evidence>
<dbReference type="InterPro" id="IPR043129">
    <property type="entry name" value="ATPase_NBD"/>
</dbReference>
<dbReference type="Gene3D" id="3.30.420.40">
    <property type="match status" value="2"/>
</dbReference>
<dbReference type="PANTHER" id="PTHR18964:SF165">
    <property type="entry name" value="BETA-GLUCOSIDE KINASE"/>
    <property type="match status" value="1"/>
</dbReference>
<reference evidence="2 3" key="1">
    <citation type="submission" date="2019-12" db="EMBL/GenBank/DDBJ databases">
        <authorList>
            <person name="Yang R."/>
        </authorList>
    </citation>
    <scope>NUCLEOTIDE SEQUENCE [LARGE SCALE GENOMIC DNA]</scope>
    <source>
        <strain evidence="2 3">DONG20-135</strain>
    </source>
</reference>
<gene>
    <name evidence="2" type="ORF">GSF08_10910</name>
</gene>
<dbReference type="SUPFAM" id="SSF53067">
    <property type="entry name" value="Actin-like ATPase domain"/>
    <property type="match status" value="1"/>
</dbReference>
<proteinExistence type="inferred from homology"/>
<comment type="similarity">
    <text evidence="1">Belongs to the ROK (NagC/XylR) family.</text>
</comment>
<sequence>MKFAAVDIGGTFIKYALLDEQMQILDQKQVVTMALMDAEAFYDYLCEEMLIDGADLIGICAPGIFDDQGIMVTASSGNASIMYQTDVVQEVKNRTGLTTYVINDARAAGLCEWKMGNCRGFDRSACYLIGTGIGGCLMDEHGLIRGSHHFSGEFSYMPVWGRDGKVEQLGNHASMSSLIRAYHALHPYETIDGETICERYLKHEPDAVTCVSHWLQAITMQLITITAVYDPGVICIGGGISRADWFLKELAARYQAGCASFISPMLSFHTEIRSCAFYNEANLIGAAIHARREFYHM</sequence>
<evidence type="ECO:0000313" key="3">
    <source>
        <dbReference type="Proteomes" id="UP000434036"/>
    </source>
</evidence>
<organism evidence="2 3">
    <name type="scientific">Copranaerobaculum intestinale</name>
    <dbReference type="NCBI Taxonomy" id="2692629"/>
    <lineage>
        <taxon>Bacteria</taxon>
        <taxon>Bacillati</taxon>
        <taxon>Bacillota</taxon>
        <taxon>Erysipelotrichia</taxon>
        <taxon>Erysipelotrichales</taxon>
        <taxon>Erysipelotrichaceae</taxon>
        <taxon>Copranaerobaculum</taxon>
    </lineage>
</organism>
<dbReference type="InterPro" id="IPR000600">
    <property type="entry name" value="ROK"/>
</dbReference>
<dbReference type="CDD" id="cd24152">
    <property type="entry name" value="ASKHA_NBD_ROK-like"/>
    <property type="match status" value="1"/>
</dbReference>
<dbReference type="RefSeq" id="WP_160625821.1">
    <property type="nucleotide sequence ID" value="NZ_WUUQ01000007.1"/>
</dbReference>
<name>A0A6N8UAC9_9FIRM</name>
<dbReference type="Proteomes" id="UP000434036">
    <property type="component" value="Unassembled WGS sequence"/>
</dbReference>
<accession>A0A6N8UAC9</accession>
<evidence type="ECO:0000313" key="2">
    <source>
        <dbReference type="EMBL" id="MXQ74435.1"/>
    </source>
</evidence>